<organism evidence="1 2">
    <name type="scientific">Zarea fungicola</name>
    <dbReference type="NCBI Taxonomy" id="93591"/>
    <lineage>
        <taxon>Eukaryota</taxon>
        <taxon>Fungi</taxon>
        <taxon>Dikarya</taxon>
        <taxon>Ascomycota</taxon>
        <taxon>Pezizomycotina</taxon>
        <taxon>Sordariomycetes</taxon>
        <taxon>Hypocreomycetidae</taxon>
        <taxon>Hypocreales</taxon>
        <taxon>Cordycipitaceae</taxon>
        <taxon>Zarea</taxon>
    </lineage>
</organism>
<name>A0ACC1NHY7_9HYPO</name>
<dbReference type="EMBL" id="JANJQO010000366">
    <property type="protein sequence ID" value="KAJ2978527.1"/>
    <property type="molecule type" value="Genomic_DNA"/>
</dbReference>
<sequence length="401" mass="44681">MGRSIKVTMAMLMAASLSHAHWTGQCDLLKQTPLQILPMIGRGNELPMLYPETEGNSSTPQFHLYALEEFAGGRGISILTTPERIEAFGNLPSLARGPNEFWSNIYEEREIPGKGRGLIAKKTLHRGDTIFSNTPILILDDDLPDRPKWSRAAVGGLPVATQKLFWELCRPDKSDLVMGRIDVNVFDVEIGGGSFAALFPEIARMNHDCRPNADYYFDPSSMKHTVVATTTIPAGSEISITYIDPHLSRDERVESLSDTWGFPCSCSACTLSDRQSYLSDSRLELIDELRSLYDEDGWAGVSPQMADTLVAVYEQERLHSYAGQAAWLAALTHCAHGNRWETIRYAHHAIELGNLNEEVMVDELDGLGLEELEQLTLEPELGDCWMRARIQDLKGSQTVIL</sequence>
<gene>
    <name evidence="1" type="ORF">NQ176_g3765</name>
</gene>
<protein>
    <submittedName>
        <fullName evidence="1">Uncharacterized protein</fullName>
    </submittedName>
</protein>
<accession>A0ACC1NHY7</accession>
<reference evidence="1" key="1">
    <citation type="submission" date="2022-08" db="EMBL/GenBank/DDBJ databases">
        <title>Genome Sequence of Lecanicillium fungicola.</title>
        <authorList>
            <person name="Buettner E."/>
        </authorList>
    </citation>
    <scope>NUCLEOTIDE SEQUENCE</scope>
    <source>
        <strain evidence="1">Babe33</strain>
    </source>
</reference>
<comment type="caution">
    <text evidence="1">The sequence shown here is derived from an EMBL/GenBank/DDBJ whole genome shotgun (WGS) entry which is preliminary data.</text>
</comment>
<evidence type="ECO:0000313" key="2">
    <source>
        <dbReference type="Proteomes" id="UP001143910"/>
    </source>
</evidence>
<proteinExistence type="predicted"/>
<keyword evidence="2" id="KW-1185">Reference proteome</keyword>
<evidence type="ECO:0000313" key="1">
    <source>
        <dbReference type="EMBL" id="KAJ2978527.1"/>
    </source>
</evidence>
<dbReference type="Proteomes" id="UP001143910">
    <property type="component" value="Unassembled WGS sequence"/>
</dbReference>